<protein>
    <submittedName>
        <fullName evidence="2">Flagellar biosynthesis protein FlgN</fullName>
    </submittedName>
</protein>
<dbReference type="Gene3D" id="1.20.58.300">
    <property type="entry name" value="FlgN-like"/>
    <property type="match status" value="1"/>
</dbReference>
<sequence>MENILKKLIDLTKKKIENLKQLYDLTEKIGVAITSNDLEELKKLLVSKQQIIEKINEIDKDFIPLYNAFKKENKIESIFEMEDNVIGDASKLKGLFIDAKALLDKIKEKDDSNIKEINKVFEKVSDKLEEFSKNKEGYVEYLRYYTPESYFIDKKR</sequence>
<dbReference type="AlphaFoldDB" id="A0A357VPT9"/>
<reference evidence="2 3" key="1">
    <citation type="journal article" date="2018" name="Nat. Biotechnol.">
        <title>A standardized bacterial taxonomy based on genome phylogeny substantially revises the tree of life.</title>
        <authorList>
            <person name="Parks D.H."/>
            <person name="Chuvochina M."/>
            <person name="Waite D.W."/>
            <person name="Rinke C."/>
            <person name="Skarshewski A."/>
            <person name="Chaumeil P.A."/>
            <person name="Hugenholtz P."/>
        </authorList>
    </citation>
    <scope>NUCLEOTIDE SEQUENCE [LARGE SCALE GENOMIC DNA]</scope>
    <source>
        <strain evidence="2">UBA12544</strain>
    </source>
</reference>
<keyword evidence="2" id="KW-0969">Cilium</keyword>
<keyword evidence="2" id="KW-0282">Flagellum</keyword>
<gene>
    <name evidence="2" type="ORF">DEA61_11670</name>
</gene>
<keyword evidence="2" id="KW-0966">Cell projection</keyword>
<organism evidence="2 3">
    <name type="scientific">Caldanaerobacter subterraneus</name>
    <dbReference type="NCBI Taxonomy" id="911092"/>
    <lineage>
        <taxon>Bacteria</taxon>
        <taxon>Bacillati</taxon>
        <taxon>Bacillota</taxon>
        <taxon>Clostridia</taxon>
        <taxon>Thermoanaerobacterales</taxon>
        <taxon>Thermoanaerobacteraceae</taxon>
        <taxon>Caldanaerobacter</taxon>
    </lineage>
</organism>
<dbReference type="EMBL" id="DOLB01000169">
    <property type="protein sequence ID" value="HBT50405.1"/>
    <property type="molecule type" value="Genomic_DNA"/>
</dbReference>
<accession>A0A357VPT9</accession>
<dbReference type="SUPFAM" id="SSF140566">
    <property type="entry name" value="FlgN-like"/>
    <property type="match status" value="1"/>
</dbReference>
<name>A0A357VPT9_9THEO</name>
<dbReference type="Proteomes" id="UP000264445">
    <property type="component" value="Unassembled WGS sequence"/>
</dbReference>
<dbReference type="RefSeq" id="WP_278429610.1">
    <property type="nucleotide sequence ID" value="NZ_DOLB01000169.1"/>
</dbReference>
<evidence type="ECO:0000313" key="3">
    <source>
        <dbReference type="Proteomes" id="UP000264445"/>
    </source>
</evidence>
<evidence type="ECO:0000313" key="2">
    <source>
        <dbReference type="EMBL" id="HBT50405.1"/>
    </source>
</evidence>
<dbReference type="GO" id="GO:0044780">
    <property type="term" value="P:bacterial-type flagellum assembly"/>
    <property type="evidence" value="ECO:0007669"/>
    <property type="project" value="InterPro"/>
</dbReference>
<comment type="caution">
    <text evidence="2">The sequence shown here is derived from an EMBL/GenBank/DDBJ whole genome shotgun (WGS) entry which is preliminary data.</text>
</comment>
<evidence type="ECO:0000256" key="1">
    <source>
        <dbReference type="ARBA" id="ARBA00022795"/>
    </source>
</evidence>
<proteinExistence type="predicted"/>
<dbReference type="Pfam" id="PF05130">
    <property type="entry name" value="FlgN"/>
    <property type="match status" value="1"/>
</dbReference>
<dbReference type="InterPro" id="IPR036679">
    <property type="entry name" value="FlgN-like_sf"/>
</dbReference>
<dbReference type="InterPro" id="IPR007809">
    <property type="entry name" value="FlgN-like"/>
</dbReference>
<keyword evidence="1" id="KW-1005">Bacterial flagellum biogenesis</keyword>